<feature type="transmembrane region" description="Helical" evidence="1">
    <location>
        <begin position="6"/>
        <end position="26"/>
    </location>
</feature>
<dbReference type="Proteomes" id="UP001228690">
    <property type="component" value="Chromosome"/>
</dbReference>
<dbReference type="GO" id="GO:0006508">
    <property type="term" value="P:proteolysis"/>
    <property type="evidence" value="ECO:0007669"/>
    <property type="project" value="UniProtKB-KW"/>
</dbReference>
<name>A0ABY8MGQ6_9SPIO</name>
<keyword evidence="1" id="KW-1133">Transmembrane helix</keyword>
<dbReference type="RefSeq" id="WP_326927381.1">
    <property type="nucleotide sequence ID" value="NZ_CP123443.1"/>
</dbReference>
<proteinExistence type="predicted"/>
<feature type="transmembrane region" description="Helical" evidence="1">
    <location>
        <begin position="159"/>
        <end position="180"/>
    </location>
</feature>
<keyword evidence="1" id="KW-0472">Membrane</keyword>
<feature type="transmembrane region" description="Helical" evidence="1">
    <location>
        <begin position="254"/>
        <end position="276"/>
    </location>
</feature>
<dbReference type="Pfam" id="PF13367">
    <property type="entry name" value="PrsW-protease"/>
    <property type="match status" value="1"/>
</dbReference>
<dbReference type="PANTHER" id="PTHR36844:SF1">
    <property type="entry name" value="PROTEASE PRSW"/>
    <property type="match status" value="1"/>
</dbReference>
<dbReference type="PANTHER" id="PTHR36844">
    <property type="entry name" value="PROTEASE PRSW"/>
    <property type="match status" value="1"/>
</dbReference>
<keyword evidence="1" id="KW-0812">Transmembrane</keyword>
<keyword evidence="2" id="KW-0645">Protease</keyword>
<evidence type="ECO:0000313" key="3">
    <source>
        <dbReference type="Proteomes" id="UP001228690"/>
    </source>
</evidence>
<feature type="transmembrane region" description="Helical" evidence="1">
    <location>
        <begin position="186"/>
        <end position="209"/>
    </location>
</feature>
<keyword evidence="3" id="KW-1185">Reference proteome</keyword>
<dbReference type="EC" id="3.4.-.-" evidence="2"/>
<feature type="transmembrane region" description="Helical" evidence="1">
    <location>
        <begin position="57"/>
        <end position="74"/>
    </location>
</feature>
<evidence type="ECO:0000313" key="2">
    <source>
        <dbReference type="EMBL" id="WGK69194.1"/>
    </source>
</evidence>
<gene>
    <name evidence="2" type="ORF">P0082_12060</name>
</gene>
<sequence length="284" mass="32398">MTQLALVILFWVLPVLLSFLGLHRLLRLLHVHRHGHLCREGRNSSAPSETERKEAGLLWYALFWGALTALLLAVPERYVEQAQDSLFSWFWQFSGLEQLAWVRAKQEAFRILWRSFAAIALWEEGAKYCLLCCLLRHHFRNQAEAETDPATGPTVLPSFCLVGLAMALGFSAMENLWYMVNYGVASIYWRLLSSTVVHLCLGGLTALCLGRMQDSEKRRQPPKLPLKSPLKLPLELRAWPCLGRALLWHGSYNTALMFGQGFTAMTILLLLLFFSVRKLWKVLG</sequence>
<dbReference type="InterPro" id="IPR026898">
    <property type="entry name" value="PrsW"/>
</dbReference>
<keyword evidence="2" id="KW-0378">Hydrolase</keyword>
<dbReference type="EMBL" id="CP123443">
    <property type="protein sequence ID" value="WGK69194.1"/>
    <property type="molecule type" value="Genomic_DNA"/>
</dbReference>
<dbReference type="GO" id="GO:0008233">
    <property type="term" value="F:peptidase activity"/>
    <property type="evidence" value="ECO:0007669"/>
    <property type="project" value="UniProtKB-KW"/>
</dbReference>
<protein>
    <submittedName>
        <fullName evidence="2">PrsW family glutamic-type intramembrane protease</fullName>
        <ecNumber evidence="2">3.4.-.-</ecNumber>
    </submittedName>
</protein>
<accession>A0ABY8MGQ6</accession>
<evidence type="ECO:0000256" key="1">
    <source>
        <dbReference type="SAM" id="Phobius"/>
    </source>
</evidence>
<reference evidence="2 3" key="1">
    <citation type="submission" date="2023-04" db="EMBL/GenBank/DDBJ databases">
        <title>Spirochaete genome identified in red abalone sample constitutes a novel genus.</title>
        <authorList>
            <person name="Sharma S.P."/>
            <person name="Purcell C.M."/>
            <person name="Hyde J.R."/>
            <person name="Severin A.J."/>
        </authorList>
    </citation>
    <scope>NUCLEOTIDE SEQUENCE [LARGE SCALE GENOMIC DNA]</scope>
    <source>
        <strain evidence="2 3">SP-2023</strain>
    </source>
</reference>
<organism evidence="2 3">
    <name type="scientific">Candidatus Haliotispira prima</name>
    <dbReference type="NCBI Taxonomy" id="3034016"/>
    <lineage>
        <taxon>Bacteria</taxon>
        <taxon>Pseudomonadati</taxon>
        <taxon>Spirochaetota</taxon>
        <taxon>Spirochaetia</taxon>
        <taxon>Spirochaetales</taxon>
        <taxon>Spirochaetaceae</taxon>
        <taxon>Candidatus Haliotispira</taxon>
    </lineage>
</organism>